<keyword evidence="6" id="KW-0472">Membrane</keyword>
<evidence type="ECO:0000256" key="3">
    <source>
        <dbReference type="ARBA" id="ARBA00022475"/>
    </source>
</evidence>
<feature type="region of interest" description="Disordered" evidence="7">
    <location>
        <begin position="638"/>
        <end position="662"/>
    </location>
</feature>
<keyword evidence="3" id="KW-1003">Cell membrane</keyword>
<dbReference type="GO" id="GO:0005886">
    <property type="term" value="C:plasma membrane"/>
    <property type="evidence" value="ECO:0007669"/>
    <property type="project" value="UniProtKB-SubCell"/>
</dbReference>
<dbReference type="InterPro" id="IPR043148">
    <property type="entry name" value="TagF_C"/>
</dbReference>
<evidence type="ECO:0000256" key="1">
    <source>
        <dbReference type="ARBA" id="ARBA00004202"/>
    </source>
</evidence>
<dbReference type="CDD" id="cd03811">
    <property type="entry name" value="GT4_GT28_WabH-like"/>
    <property type="match status" value="1"/>
</dbReference>
<dbReference type="Gene3D" id="3.40.50.12580">
    <property type="match status" value="1"/>
</dbReference>
<feature type="domain" description="Glycosyl transferase family 1" evidence="8">
    <location>
        <begin position="674"/>
        <end position="812"/>
    </location>
</feature>
<dbReference type="InterPro" id="IPR051612">
    <property type="entry name" value="Teichoic_Acid_Biosynth"/>
</dbReference>
<sequence length="848" mass="94472">MIVSRIADMVRRFPRAIASESHAFWRSRPISKDTVLYESFAGNGALCNPEAIFRHLVDHADFAHLRHIWVLDASTAYAGFRSEFASHPRVTFVKRETARYWRAVATAGYLINNATFPPQFSKREGQIYLNTWHGTPLKRMGFDMPNGALESANTLRNFLAADFLLSANSHMTRQMYASAYKLDGLFEGTILEEGYPRIDRCFLSDVERSGVEADLAESGIHLAGRQLVVFAPTWRGASFSRPVDNLNEIMQQRSALAAKLDAKKWLVVVKLHQQAHRYTKHRPDLRGLVVSNSIPTNALLGIVDLLVTDFSSIFFDYLPREKPIVFFAPDAAEYSASRGLYVDLAELPGAVFTSVGRAATEVARLAAGMTAADKRRLRLGRARFCRWDDGRATERVVDAVFLGATSRTVHFRNTKPRLLLHIGGMKSNGITSAALNLLNEIDTNIYDVSVTYPSGKSVRHLFRTRSLNPNIRQIPRVGGMNGSKALHLRRHLRHFKTKVRDHLDEPWEAELWRTEWERCFGDAHFESLIDFSGYSPFWAMLMLHGRGKSRSIWLHNDMWADAHRTVDGRQFLKRNIFSLFTLYPFFDHLVSVSAALNEVNRARLETYVAAEKFEFASNCIDGETIRRLAAVSVAGPKTALSGGKKGGQTADPAARQTGADREPDLRWLNRRSKKISPVFVTIGRLSPEKNQARLIAAFASVHDAFPHSRLIIVGDGPLKEALARDIAGRGLTESVILAGQRANPFAILKRSDCFVLSSDYEGQPMVLLESAVLGVPAISVAFGSVGSVLPPGAITVTEQSVEALAGAMTTFATTPSRGYMLDASLYNRRAQREFELAVGLKQRPVSRG</sequence>
<dbReference type="InterPro" id="IPR007554">
    <property type="entry name" value="Glycerophosphate_synth"/>
</dbReference>
<dbReference type="Gene3D" id="3.40.50.11820">
    <property type="match status" value="1"/>
</dbReference>
<comment type="similarity">
    <text evidence="2">Belongs to the CDP-glycerol glycerophosphotransferase family.</text>
</comment>
<dbReference type="Pfam" id="PF00534">
    <property type="entry name" value="Glycos_transf_1"/>
    <property type="match status" value="1"/>
</dbReference>
<keyword evidence="4" id="KW-0808">Transferase</keyword>
<keyword evidence="5" id="KW-0777">Teichoic acid biosynthesis</keyword>
<proteinExistence type="inferred from homology"/>
<dbReference type="GO" id="GO:0016757">
    <property type="term" value="F:glycosyltransferase activity"/>
    <property type="evidence" value="ECO:0007669"/>
    <property type="project" value="InterPro"/>
</dbReference>
<evidence type="ECO:0000313" key="9">
    <source>
        <dbReference type="EMBL" id="CAB4900147.1"/>
    </source>
</evidence>
<evidence type="ECO:0000256" key="6">
    <source>
        <dbReference type="ARBA" id="ARBA00023136"/>
    </source>
</evidence>
<evidence type="ECO:0000256" key="2">
    <source>
        <dbReference type="ARBA" id="ARBA00010488"/>
    </source>
</evidence>
<dbReference type="PANTHER" id="PTHR37316">
    <property type="entry name" value="TEICHOIC ACID GLYCEROL-PHOSPHATE PRIMASE"/>
    <property type="match status" value="1"/>
</dbReference>
<reference evidence="9" key="1">
    <citation type="submission" date="2020-05" db="EMBL/GenBank/DDBJ databases">
        <authorList>
            <person name="Chiriac C."/>
            <person name="Salcher M."/>
            <person name="Ghai R."/>
            <person name="Kavagutti S V."/>
        </authorList>
    </citation>
    <scope>NUCLEOTIDE SEQUENCE</scope>
</reference>
<accession>A0A6J7FX41</accession>
<dbReference type="InterPro" id="IPR001296">
    <property type="entry name" value="Glyco_trans_1"/>
</dbReference>
<name>A0A6J7FX41_9ZZZZ</name>
<dbReference type="AlphaFoldDB" id="A0A6J7FX41"/>
<dbReference type="SUPFAM" id="SSF53756">
    <property type="entry name" value="UDP-Glycosyltransferase/glycogen phosphorylase"/>
    <property type="match status" value="2"/>
</dbReference>
<dbReference type="InterPro" id="IPR043149">
    <property type="entry name" value="TagF_N"/>
</dbReference>
<dbReference type="GO" id="GO:0047355">
    <property type="term" value="F:CDP-glycerol glycerophosphotransferase activity"/>
    <property type="evidence" value="ECO:0007669"/>
    <property type="project" value="InterPro"/>
</dbReference>
<dbReference type="GO" id="GO:0019350">
    <property type="term" value="P:teichoic acid biosynthetic process"/>
    <property type="evidence" value="ECO:0007669"/>
    <property type="project" value="UniProtKB-KW"/>
</dbReference>
<protein>
    <submittedName>
        <fullName evidence="9">Unannotated protein</fullName>
    </submittedName>
</protein>
<evidence type="ECO:0000256" key="5">
    <source>
        <dbReference type="ARBA" id="ARBA00022944"/>
    </source>
</evidence>
<dbReference type="Pfam" id="PF04464">
    <property type="entry name" value="Glyphos_transf"/>
    <property type="match status" value="1"/>
</dbReference>
<evidence type="ECO:0000256" key="4">
    <source>
        <dbReference type="ARBA" id="ARBA00022679"/>
    </source>
</evidence>
<dbReference type="PANTHER" id="PTHR37316:SF3">
    <property type="entry name" value="TEICHOIC ACID GLYCEROL-PHOSPHATE TRANSFERASE"/>
    <property type="match status" value="1"/>
</dbReference>
<dbReference type="Gene3D" id="3.40.50.2000">
    <property type="entry name" value="Glycogen Phosphorylase B"/>
    <property type="match status" value="1"/>
</dbReference>
<evidence type="ECO:0000256" key="7">
    <source>
        <dbReference type="SAM" id="MobiDB-lite"/>
    </source>
</evidence>
<dbReference type="EMBL" id="CAFBMB010000059">
    <property type="protein sequence ID" value="CAB4900147.1"/>
    <property type="molecule type" value="Genomic_DNA"/>
</dbReference>
<comment type="subcellular location">
    <subcellularLocation>
        <location evidence="1">Cell membrane</location>
        <topology evidence="1">Peripheral membrane protein</topology>
    </subcellularLocation>
</comment>
<gene>
    <name evidence="9" type="ORF">UFOPK3516_00895</name>
</gene>
<evidence type="ECO:0000259" key="8">
    <source>
        <dbReference type="Pfam" id="PF00534"/>
    </source>
</evidence>
<organism evidence="9">
    <name type="scientific">freshwater metagenome</name>
    <dbReference type="NCBI Taxonomy" id="449393"/>
    <lineage>
        <taxon>unclassified sequences</taxon>
        <taxon>metagenomes</taxon>
        <taxon>ecological metagenomes</taxon>
    </lineage>
</organism>